<sequence>METSSQHPPVTIVLINYNGWRFTDACLTSLRDLKYPAFRVLVVENGSTDDSLAQLRERWPDLELIEIARNVGFTAANNVGARRALEHGAQHVWFLNNDTVVDPLALSELVNTLEAEPRTGAVASVLYDMRVPEQVQAWGGGFVRLWRGDADMYFGPVARERLHFLGGTSLLVRRAALEQVGLFDERFFMYWEDADFGFRLRAAGWGLAVADGSRVWHVGSASMGEGNTRTTKSETFELNFTRSAVRFFRKHAPLPAVPILAGPGFHLLKRVLRGQWGRARAVTRGALQGFRRSGAGA</sequence>
<dbReference type="Proteomes" id="UP001064971">
    <property type="component" value="Plasmid pDAETH-1"/>
</dbReference>
<dbReference type="InterPro" id="IPR029044">
    <property type="entry name" value="Nucleotide-diphossugar_trans"/>
</dbReference>
<feature type="domain" description="Glycosyltransferase 2-like" evidence="4">
    <location>
        <begin position="11"/>
        <end position="178"/>
    </location>
</feature>
<geneLocation type="plasmid" evidence="5 6">
    <name>pDAETH-1</name>
</geneLocation>
<keyword evidence="5" id="KW-0614">Plasmid</keyword>
<keyword evidence="3" id="KW-0808">Transferase</keyword>
<dbReference type="PANTHER" id="PTHR43179">
    <property type="entry name" value="RHAMNOSYLTRANSFERASE WBBL"/>
    <property type="match status" value="1"/>
</dbReference>
<dbReference type="InterPro" id="IPR001173">
    <property type="entry name" value="Glyco_trans_2-like"/>
</dbReference>
<dbReference type="PANTHER" id="PTHR43179:SF12">
    <property type="entry name" value="GALACTOFURANOSYLTRANSFERASE GLFT2"/>
    <property type="match status" value="1"/>
</dbReference>
<evidence type="ECO:0000256" key="2">
    <source>
        <dbReference type="ARBA" id="ARBA00022676"/>
    </source>
</evidence>
<keyword evidence="6" id="KW-1185">Reference proteome</keyword>
<accession>A0ABN6RJ65</accession>
<evidence type="ECO:0000313" key="5">
    <source>
        <dbReference type="EMBL" id="BDP43392.1"/>
    </source>
</evidence>
<keyword evidence="2" id="KW-0328">Glycosyltransferase</keyword>
<dbReference type="SUPFAM" id="SSF53448">
    <property type="entry name" value="Nucleotide-diphospho-sugar transferases"/>
    <property type="match status" value="1"/>
</dbReference>
<dbReference type="RefSeq" id="WP_264777873.1">
    <property type="nucleotide sequence ID" value="NZ_AP026561.1"/>
</dbReference>
<name>A0ABN6RJ65_9DEIO</name>
<reference evidence="5" key="1">
    <citation type="submission" date="2022-07" db="EMBL/GenBank/DDBJ databases">
        <title>Complete Genome Sequence of the Radioresistant Bacterium Deinococcus aetherius ST0316, Isolated from the Air Dust collected in Lower Stratosphere above Japan.</title>
        <authorList>
            <person name="Satoh K."/>
            <person name="Hagiwara K."/>
            <person name="Katsumata K."/>
            <person name="Kubo A."/>
            <person name="Yokobori S."/>
            <person name="Yamagishi A."/>
            <person name="Oono Y."/>
            <person name="Narumi I."/>
        </authorList>
    </citation>
    <scope>NUCLEOTIDE SEQUENCE</scope>
    <source>
        <strain evidence="5">ST0316</strain>
        <plasmid evidence="5">pDAETH-1</plasmid>
    </source>
</reference>
<dbReference type="EMBL" id="AP026561">
    <property type="protein sequence ID" value="BDP43392.1"/>
    <property type="molecule type" value="Genomic_DNA"/>
</dbReference>
<gene>
    <name evidence="5" type="ORF">DAETH_33610</name>
</gene>
<dbReference type="Pfam" id="PF00535">
    <property type="entry name" value="Glycos_transf_2"/>
    <property type="match status" value="1"/>
</dbReference>
<dbReference type="Gene3D" id="3.90.550.10">
    <property type="entry name" value="Spore Coat Polysaccharide Biosynthesis Protein SpsA, Chain A"/>
    <property type="match status" value="1"/>
</dbReference>
<protein>
    <submittedName>
        <fullName evidence="5">Rhamnosyltransferase</fullName>
    </submittedName>
</protein>
<evidence type="ECO:0000259" key="4">
    <source>
        <dbReference type="Pfam" id="PF00535"/>
    </source>
</evidence>
<proteinExistence type="inferred from homology"/>
<dbReference type="CDD" id="cd04186">
    <property type="entry name" value="GT_2_like_c"/>
    <property type="match status" value="1"/>
</dbReference>
<comment type="similarity">
    <text evidence="1">Belongs to the glycosyltransferase 2 family.</text>
</comment>
<evidence type="ECO:0000256" key="1">
    <source>
        <dbReference type="ARBA" id="ARBA00006739"/>
    </source>
</evidence>
<evidence type="ECO:0000313" key="6">
    <source>
        <dbReference type="Proteomes" id="UP001064971"/>
    </source>
</evidence>
<evidence type="ECO:0000256" key="3">
    <source>
        <dbReference type="ARBA" id="ARBA00022679"/>
    </source>
</evidence>
<organism evidence="5 6">
    <name type="scientific">Deinococcus aetherius</name>
    <dbReference type="NCBI Taxonomy" id="200252"/>
    <lineage>
        <taxon>Bacteria</taxon>
        <taxon>Thermotogati</taxon>
        <taxon>Deinococcota</taxon>
        <taxon>Deinococci</taxon>
        <taxon>Deinococcales</taxon>
        <taxon>Deinococcaceae</taxon>
        <taxon>Deinococcus</taxon>
    </lineage>
</organism>